<keyword evidence="3" id="KW-1185">Reference proteome</keyword>
<protein>
    <recommendedName>
        <fullName evidence="4">Major facilitator superfamily (MFS) profile domain-containing protein</fullName>
    </recommendedName>
</protein>
<keyword evidence="1" id="KW-1133">Transmembrane helix</keyword>
<keyword evidence="1" id="KW-0472">Membrane</keyword>
<sequence length="112" mass="11103">MGGTAGPGRCGRSYRGRTATVRRAAGPQLLIGLGLGIVLTAATSLATAEVGTALFNTVATTATAAYPRDRGTDVTSATVHGFGVGLLVATGIMLLAALVATVLLRPRGTHGA</sequence>
<dbReference type="EMBL" id="CP109495">
    <property type="protein sequence ID" value="WUX53686.1"/>
    <property type="molecule type" value="Genomic_DNA"/>
</dbReference>
<proteinExistence type="predicted"/>
<name>A0ABZ2A648_STRNV</name>
<evidence type="ECO:0008006" key="4">
    <source>
        <dbReference type="Google" id="ProtNLM"/>
    </source>
</evidence>
<feature type="transmembrane region" description="Helical" evidence="1">
    <location>
        <begin position="29"/>
        <end position="48"/>
    </location>
</feature>
<evidence type="ECO:0000313" key="3">
    <source>
        <dbReference type="Proteomes" id="UP001432209"/>
    </source>
</evidence>
<accession>A0ABZ2A648</accession>
<evidence type="ECO:0000256" key="1">
    <source>
        <dbReference type="SAM" id="Phobius"/>
    </source>
</evidence>
<reference evidence="2" key="1">
    <citation type="submission" date="2022-10" db="EMBL/GenBank/DDBJ databases">
        <title>The complete genomes of actinobacterial strains from the NBC collection.</title>
        <authorList>
            <person name="Joergensen T.S."/>
            <person name="Alvarez Arevalo M."/>
            <person name="Sterndorff E.B."/>
            <person name="Faurdal D."/>
            <person name="Vuksanovic O."/>
            <person name="Mourched A.-S."/>
            <person name="Charusanti P."/>
            <person name="Shaw S."/>
            <person name="Blin K."/>
            <person name="Weber T."/>
        </authorList>
    </citation>
    <scope>NUCLEOTIDE SEQUENCE</scope>
    <source>
        <strain evidence="2">NBC_01432</strain>
    </source>
</reference>
<feature type="transmembrane region" description="Helical" evidence="1">
    <location>
        <begin position="82"/>
        <end position="104"/>
    </location>
</feature>
<dbReference type="Proteomes" id="UP001432209">
    <property type="component" value="Chromosome"/>
</dbReference>
<keyword evidence="1" id="KW-0812">Transmembrane</keyword>
<organism evidence="2 3">
    <name type="scientific">Streptomyces niveus</name>
    <name type="common">Streptomyces spheroides</name>
    <dbReference type="NCBI Taxonomy" id="193462"/>
    <lineage>
        <taxon>Bacteria</taxon>
        <taxon>Bacillati</taxon>
        <taxon>Actinomycetota</taxon>
        <taxon>Actinomycetes</taxon>
        <taxon>Kitasatosporales</taxon>
        <taxon>Streptomycetaceae</taxon>
        <taxon>Streptomyces</taxon>
    </lineage>
</organism>
<evidence type="ECO:0000313" key="2">
    <source>
        <dbReference type="EMBL" id="WUX53686.1"/>
    </source>
</evidence>
<gene>
    <name evidence="2" type="ORF">OG442_20170</name>
</gene>
<dbReference type="RefSeq" id="WP_329077304.1">
    <property type="nucleotide sequence ID" value="NZ_CP109495.1"/>
</dbReference>